<dbReference type="RefSeq" id="WP_055463670.1">
    <property type="nucleotide sequence ID" value="NZ_CYHG01000008.1"/>
</dbReference>
<evidence type="ECO:0000256" key="4">
    <source>
        <dbReference type="ARBA" id="ARBA00006611"/>
    </source>
</evidence>
<dbReference type="CDD" id="cd01129">
    <property type="entry name" value="PulE-GspE-like"/>
    <property type="match status" value="1"/>
</dbReference>
<dbReference type="InterPro" id="IPR037257">
    <property type="entry name" value="T2SS_E_N_sf"/>
</dbReference>
<keyword evidence="6" id="KW-1003">Cell membrane</keyword>
<dbReference type="Gene3D" id="3.40.50.300">
    <property type="entry name" value="P-loop containing nucleotide triphosphate hydrolases"/>
    <property type="match status" value="1"/>
</dbReference>
<evidence type="ECO:0000256" key="10">
    <source>
        <dbReference type="ARBA" id="ARBA00022833"/>
    </source>
</evidence>
<keyword evidence="12 16" id="KW-0653">Protein transport</keyword>
<evidence type="ECO:0000256" key="15">
    <source>
        <dbReference type="ARBA" id="ARBA00034006"/>
    </source>
</evidence>
<evidence type="ECO:0000256" key="5">
    <source>
        <dbReference type="ARBA" id="ARBA00022448"/>
    </source>
</evidence>
<keyword evidence="7" id="KW-0997">Cell inner membrane</keyword>
<evidence type="ECO:0000256" key="8">
    <source>
        <dbReference type="ARBA" id="ARBA00022723"/>
    </source>
</evidence>
<dbReference type="PANTHER" id="PTHR30258:SF27">
    <property type="entry name" value="BACTERIOPHAGE ADSORPTION PROTEIN B-RELATED"/>
    <property type="match status" value="1"/>
</dbReference>
<evidence type="ECO:0000256" key="2">
    <source>
        <dbReference type="ARBA" id="ARBA00003288"/>
    </source>
</evidence>
<evidence type="ECO:0000313" key="18">
    <source>
        <dbReference type="EMBL" id="CUB04829.1"/>
    </source>
</evidence>
<dbReference type="GO" id="GO:0046872">
    <property type="term" value="F:metal ion binding"/>
    <property type="evidence" value="ECO:0007669"/>
    <property type="project" value="UniProtKB-KW"/>
</dbReference>
<comment type="cofactor">
    <cofactor evidence="1">
        <name>Zn(2+)</name>
        <dbReference type="ChEBI" id="CHEBI:29105"/>
    </cofactor>
</comment>
<dbReference type="EMBL" id="CYHG01000008">
    <property type="protein sequence ID" value="CUB04829.1"/>
    <property type="molecule type" value="Genomic_DNA"/>
</dbReference>
<dbReference type="GO" id="GO:0015628">
    <property type="term" value="P:protein secretion by the type II secretion system"/>
    <property type="evidence" value="ECO:0007669"/>
    <property type="project" value="UniProtKB-UniRule"/>
</dbReference>
<keyword evidence="10" id="KW-0862">Zinc</keyword>
<dbReference type="SMART" id="SM00382">
    <property type="entry name" value="AAA"/>
    <property type="match status" value="1"/>
</dbReference>
<proteinExistence type="inferred from homology"/>
<comment type="function">
    <text evidence="2 16">ATPase component of the type II secretion system required for the energy-dependent secretion of extracellular factors such as proteases and toxins from the periplasm. Acts as a molecular motor to provide the energy that is required for assembly of the pseudopilus and the extrusion of substrates generated in the cytoplasm.</text>
</comment>
<comment type="catalytic activity">
    <reaction evidence="15">
        <text>ATP + H2O + cellular proteinSide 1 = ADP + phosphate + cellular proteinSide 2.</text>
        <dbReference type="EC" id="7.4.2.8"/>
    </reaction>
</comment>
<organism evidence="18 19">
    <name type="scientific">Marinomonas fungiae</name>
    <dbReference type="NCBI Taxonomy" id="1137284"/>
    <lineage>
        <taxon>Bacteria</taxon>
        <taxon>Pseudomonadati</taxon>
        <taxon>Pseudomonadota</taxon>
        <taxon>Gammaproteobacteria</taxon>
        <taxon>Oceanospirillales</taxon>
        <taxon>Oceanospirillaceae</taxon>
        <taxon>Marinomonas</taxon>
    </lineage>
</organism>
<comment type="subcellular location">
    <subcellularLocation>
        <location evidence="3 16">Cell inner membrane</location>
    </subcellularLocation>
</comment>
<dbReference type="PROSITE" id="PS00662">
    <property type="entry name" value="T2SP_E"/>
    <property type="match status" value="1"/>
</dbReference>
<dbReference type="PANTHER" id="PTHR30258">
    <property type="entry name" value="TYPE II SECRETION SYSTEM PROTEIN GSPE-RELATED"/>
    <property type="match status" value="1"/>
</dbReference>
<accession>A0A0K6IP12</accession>
<keyword evidence="11 16" id="KW-0067">ATP-binding</keyword>
<name>A0A0K6IP12_9GAMM</name>
<evidence type="ECO:0000256" key="6">
    <source>
        <dbReference type="ARBA" id="ARBA00022475"/>
    </source>
</evidence>
<dbReference type="InterPro" id="IPR013369">
    <property type="entry name" value="T2SS_GspE"/>
</dbReference>
<dbReference type="GO" id="GO:0005886">
    <property type="term" value="C:plasma membrane"/>
    <property type="evidence" value="ECO:0007669"/>
    <property type="project" value="UniProtKB-SubCell"/>
</dbReference>
<evidence type="ECO:0000256" key="13">
    <source>
        <dbReference type="ARBA" id="ARBA00022967"/>
    </source>
</evidence>
<keyword evidence="5 16" id="KW-0813">Transport</keyword>
<evidence type="ECO:0000256" key="3">
    <source>
        <dbReference type="ARBA" id="ARBA00004533"/>
    </source>
</evidence>
<protein>
    <recommendedName>
        <fullName evidence="16">Type II secretion system protein E</fullName>
        <shortName evidence="16">T2SS protein E</shortName>
    </recommendedName>
    <alternativeName>
        <fullName evidence="16">Type II traffic warden ATPase</fullName>
    </alternativeName>
</protein>
<keyword evidence="8" id="KW-0479">Metal-binding</keyword>
<evidence type="ECO:0000259" key="17">
    <source>
        <dbReference type="PROSITE" id="PS00662"/>
    </source>
</evidence>
<dbReference type="InterPro" id="IPR027417">
    <property type="entry name" value="P-loop_NTPase"/>
</dbReference>
<feature type="domain" description="Bacterial type II secretion system protein E" evidence="17">
    <location>
        <begin position="312"/>
        <end position="326"/>
    </location>
</feature>
<dbReference type="GO" id="GO:0016887">
    <property type="term" value="F:ATP hydrolysis activity"/>
    <property type="evidence" value="ECO:0007669"/>
    <property type="project" value="TreeGrafter"/>
</dbReference>
<dbReference type="GO" id="GO:0015627">
    <property type="term" value="C:type II protein secretion system complex"/>
    <property type="evidence" value="ECO:0007669"/>
    <property type="project" value="UniProtKB-UniRule"/>
</dbReference>
<dbReference type="SUPFAM" id="SSF52540">
    <property type="entry name" value="P-loop containing nucleoside triphosphate hydrolases"/>
    <property type="match status" value="1"/>
</dbReference>
<dbReference type="GO" id="GO:0008564">
    <property type="term" value="F:protein-exporting ATPase activity"/>
    <property type="evidence" value="ECO:0007669"/>
    <property type="project" value="UniProtKB-EC"/>
</dbReference>
<dbReference type="AlphaFoldDB" id="A0A0K6IP12"/>
<dbReference type="Pfam" id="PF00437">
    <property type="entry name" value="T2SSE"/>
    <property type="match status" value="1"/>
</dbReference>
<evidence type="ECO:0000256" key="7">
    <source>
        <dbReference type="ARBA" id="ARBA00022519"/>
    </source>
</evidence>
<dbReference type="SUPFAM" id="SSF160246">
    <property type="entry name" value="EspE N-terminal domain-like"/>
    <property type="match status" value="1"/>
</dbReference>
<evidence type="ECO:0000256" key="16">
    <source>
        <dbReference type="RuleBase" id="RU366070"/>
    </source>
</evidence>
<dbReference type="InterPro" id="IPR001482">
    <property type="entry name" value="T2SS/T4SS_dom"/>
</dbReference>
<dbReference type="Pfam" id="PF22341">
    <property type="entry name" value="GSPE_N1E"/>
    <property type="match status" value="1"/>
</dbReference>
<reference evidence="19" key="1">
    <citation type="submission" date="2015-08" db="EMBL/GenBank/DDBJ databases">
        <authorList>
            <person name="Varghese N."/>
        </authorList>
    </citation>
    <scope>NUCLEOTIDE SEQUENCE [LARGE SCALE GENOMIC DNA]</scope>
    <source>
        <strain evidence="19">JCM 18476</strain>
    </source>
</reference>
<keyword evidence="13" id="KW-1278">Translocase</keyword>
<gene>
    <name evidence="18" type="ORF">Ga0061065_10892</name>
</gene>
<evidence type="ECO:0000256" key="9">
    <source>
        <dbReference type="ARBA" id="ARBA00022741"/>
    </source>
</evidence>
<dbReference type="InterPro" id="IPR054757">
    <property type="entry name" value="GSPE_N1E"/>
</dbReference>
<keyword evidence="14" id="KW-0472">Membrane</keyword>
<dbReference type="Proteomes" id="UP000182769">
    <property type="component" value="Unassembled WGS sequence"/>
</dbReference>
<dbReference type="Gene3D" id="3.30.450.90">
    <property type="match status" value="1"/>
</dbReference>
<comment type="similarity">
    <text evidence="4 16">Belongs to the GSP E family.</text>
</comment>
<dbReference type="InterPro" id="IPR003593">
    <property type="entry name" value="AAA+_ATPase"/>
</dbReference>
<dbReference type="OrthoDB" id="9776961at2"/>
<evidence type="ECO:0000313" key="19">
    <source>
        <dbReference type="Proteomes" id="UP000182769"/>
    </source>
</evidence>
<keyword evidence="9 16" id="KW-0547">Nucleotide-binding</keyword>
<dbReference type="GO" id="GO:0005524">
    <property type="term" value="F:ATP binding"/>
    <property type="evidence" value="ECO:0007669"/>
    <property type="project" value="UniProtKB-UniRule"/>
</dbReference>
<dbReference type="STRING" id="1137284.GCA_001418205_02614"/>
<keyword evidence="19" id="KW-1185">Reference proteome</keyword>
<dbReference type="NCBIfam" id="TIGR02533">
    <property type="entry name" value="type_II_gspE"/>
    <property type="match status" value="1"/>
</dbReference>
<dbReference type="Gene3D" id="3.30.300.160">
    <property type="entry name" value="Type II secretion system, protein E, N-terminal domain"/>
    <property type="match status" value="1"/>
</dbReference>
<dbReference type="FunFam" id="3.30.450.90:FF:000001">
    <property type="entry name" value="Type II secretion system ATPase GspE"/>
    <property type="match status" value="1"/>
</dbReference>
<evidence type="ECO:0000256" key="11">
    <source>
        <dbReference type="ARBA" id="ARBA00022840"/>
    </source>
</evidence>
<dbReference type="FunFam" id="3.40.50.300:FF:000398">
    <property type="entry name" value="Type IV pilus assembly ATPase PilB"/>
    <property type="match status" value="1"/>
</dbReference>
<evidence type="ECO:0000256" key="12">
    <source>
        <dbReference type="ARBA" id="ARBA00022927"/>
    </source>
</evidence>
<sequence length="507" mass="55947">MSALAYSFVKEYGVLLYPSAAGWVLAHRASTALSALNEAFRLCPEMPRLEVLSDQAFDAQVVQYYQQAGQQTLASVNALDDDSYLQGLDLESLAEAIPENEDLLEREGDAPVIRLINAILSEALKEGASDIHIETYERQLKVRFRVDGLLRDVISPKRALAPMLISRIKVMAKMDIAEKRLPQDGRILLRVSGQDTDVRVSTLPSTFGERVVLRLLNTSVAQLELDHLGMSIQDQNRLRQLIGKPNGIVLVTGPTGSGKTTTLYAALNYLNHGRSNIMTVEDPVEYQLDGVAQTQVNSKAGMSFAKGLRAILRQDPDVVMVGEIRDLETAEIAVQASLTGHLVLSTLHTNSAIAAVTRLQDMGIEPFLLSSSLVGVVAQRLVRRLCDHCKLTQPMDQATGRLFAQVSILPESLYRAHDEGCEHCYQGYRGRLGIYEMIEMDSVLQRLIHDQASQQTLADYVQQHCPSLRIDGLQKAAMGLTSIEEVLRVTSYLVRDVSDQHSANGLD</sequence>
<evidence type="ECO:0000256" key="14">
    <source>
        <dbReference type="ARBA" id="ARBA00023136"/>
    </source>
</evidence>
<evidence type="ECO:0000256" key="1">
    <source>
        <dbReference type="ARBA" id="ARBA00001947"/>
    </source>
</evidence>